<sequence length="385" mass="43820">MVQWVRSRRHESLLHTVKRVDIIFTLWAHFFLAIAIAYGSFGVRCWAAHWSLGREFRIWAWETRVGLLHCSRAVRAEVVRDSDSDAVCAGWNQPACFSSFSRWAARCGPPANLGRVLVRALLILLSLGVLQGLGAYETAFSLFSHTKPSNSSDPPSHKSATSSDPLSAAASASTSLKHRRPASENIRDEARCHASPHGFSAMYVPFNADPFSTDSYSLDEIVYESSPRHLQDNFGLFRQNRGRQRLKQRQPVTSATPHPLVRGVPHPLVRGQQTLPNPQSSVTSVNRMWSHSSAPFRLPCGTHRRRHRRHCRQFIEHVTTNPMEILSMNMKCGFSRFCEMKYKELVYLTIECSIFRRMDRKEKVMDSWKSLAVFHKLFVRTASSI</sequence>
<organism evidence="3 4">
    <name type="scientific">Striga asiatica</name>
    <name type="common">Asiatic witchweed</name>
    <name type="synonym">Buchnera asiatica</name>
    <dbReference type="NCBI Taxonomy" id="4170"/>
    <lineage>
        <taxon>Eukaryota</taxon>
        <taxon>Viridiplantae</taxon>
        <taxon>Streptophyta</taxon>
        <taxon>Embryophyta</taxon>
        <taxon>Tracheophyta</taxon>
        <taxon>Spermatophyta</taxon>
        <taxon>Magnoliopsida</taxon>
        <taxon>eudicotyledons</taxon>
        <taxon>Gunneridae</taxon>
        <taxon>Pentapetalae</taxon>
        <taxon>asterids</taxon>
        <taxon>lamiids</taxon>
        <taxon>Lamiales</taxon>
        <taxon>Orobanchaceae</taxon>
        <taxon>Buchnereae</taxon>
        <taxon>Striga</taxon>
    </lineage>
</organism>
<gene>
    <name evidence="3" type="ORF">STAS_27763</name>
</gene>
<evidence type="ECO:0000313" key="3">
    <source>
        <dbReference type="EMBL" id="GER50447.1"/>
    </source>
</evidence>
<feature type="transmembrane region" description="Helical" evidence="2">
    <location>
        <begin position="22"/>
        <end position="47"/>
    </location>
</feature>
<feature type="region of interest" description="Disordered" evidence="1">
    <location>
        <begin position="243"/>
        <end position="286"/>
    </location>
</feature>
<feature type="compositionally biased region" description="Polar residues" evidence="1">
    <location>
        <begin position="271"/>
        <end position="286"/>
    </location>
</feature>
<keyword evidence="2" id="KW-1133">Transmembrane helix</keyword>
<evidence type="ECO:0000256" key="2">
    <source>
        <dbReference type="SAM" id="Phobius"/>
    </source>
</evidence>
<evidence type="ECO:0000313" key="4">
    <source>
        <dbReference type="Proteomes" id="UP000325081"/>
    </source>
</evidence>
<comment type="caution">
    <text evidence="3">The sequence shown here is derived from an EMBL/GenBank/DDBJ whole genome shotgun (WGS) entry which is preliminary data.</text>
</comment>
<dbReference type="AlphaFoldDB" id="A0A5A7R148"/>
<reference evidence="4" key="1">
    <citation type="journal article" date="2019" name="Curr. Biol.">
        <title>Genome Sequence of Striga asiatica Provides Insight into the Evolution of Plant Parasitism.</title>
        <authorList>
            <person name="Yoshida S."/>
            <person name="Kim S."/>
            <person name="Wafula E.K."/>
            <person name="Tanskanen J."/>
            <person name="Kim Y.M."/>
            <person name="Honaas L."/>
            <person name="Yang Z."/>
            <person name="Spallek T."/>
            <person name="Conn C.E."/>
            <person name="Ichihashi Y."/>
            <person name="Cheong K."/>
            <person name="Cui S."/>
            <person name="Der J.P."/>
            <person name="Gundlach H."/>
            <person name="Jiao Y."/>
            <person name="Hori C."/>
            <person name="Ishida J.K."/>
            <person name="Kasahara H."/>
            <person name="Kiba T."/>
            <person name="Kim M.S."/>
            <person name="Koo N."/>
            <person name="Laohavisit A."/>
            <person name="Lee Y.H."/>
            <person name="Lumba S."/>
            <person name="McCourt P."/>
            <person name="Mortimer J.C."/>
            <person name="Mutuku J.M."/>
            <person name="Nomura T."/>
            <person name="Sasaki-Sekimoto Y."/>
            <person name="Seto Y."/>
            <person name="Wang Y."/>
            <person name="Wakatake T."/>
            <person name="Sakakibara H."/>
            <person name="Demura T."/>
            <person name="Yamaguchi S."/>
            <person name="Yoneyama K."/>
            <person name="Manabe R.I."/>
            <person name="Nelson D.C."/>
            <person name="Schulman A.H."/>
            <person name="Timko M.P."/>
            <person name="dePamphilis C.W."/>
            <person name="Choi D."/>
            <person name="Shirasu K."/>
        </authorList>
    </citation>
    <scope>NUCLEOTIDE SEQUENCE [LARGE SCALE GENOMIC DNA]</scope>
    <source>
        <strain evidence="4">cv. UVA1</strain>
    </source>
</reference>
<accession>A0A5A7R148</accession>
<name>A0A5A7R148_STRAF</name>
<keyword evidence="2" id="KW-0812">Transmembrane</keyword>
<feature type="region of interest" description="Disordered" evidence="1">
    <location>
        <begin position="147"/>
        <end position="187"/>
    </location>
</feature>
<keyword evidence="2" id="KW-0472">Membrane</keyword>
<feature type="compositionally biased region" description="Low complexity" evidence="1">
    <location>
        <begin position="159"/>
        <end position="175"/>
    </location>
</feature>
<dbReference type="EMBL" id="BKCP01009292">
    <property type="protein sequence ID" value="GER50447.1"/>
    <property type="molecule type" value="Genomic_DNA"/>
</dbReference>
<protein>
    <submittedName>
        <fullName evidence="3">Uncharacterized protein</fullName>
    </submittedName>
</protein>
<proteinExistence type="predicted"/>
<keyword evidence="4" id="KW-1185">Reference proteome</keyword>
<dbReference type="Proteomes" id="UP000325081">
    <property type="component" value="Unassembled WGS sequence"/>
</dbReference>
<evidence type="ECO:0000256" key="1">
    <source>
        <dbReference type="SAM" id="MobiDB-lite"/>
    </source>
</evidence>